<feature type="compositionally biased region" description="Basic and acidic residues" evidence="2">
    <location>
        <begin position="66"/>
        <end position="83"/>
    </location>
</feature>
<dbReference type="GeneID" id="89998373"/>
<dbReference type="InterPro" id="IPR001623">
    <property type="entry name" value="DnaJ_domain"/>
</dbReference>
<dbReference type="SMART" id="SM00271">
    <property type="entry name" value="DnaJ"/>
    <property type="match status" value="1"/>
</dbReference>
<dbReference type="EMBL" id="JAVHJV010000005">
    <property type="protein sequence ID" value="KAK5942361.1"/>
    <property type="molecule type" value="Genomic_DNA"/>
</dbReference>
<dbReference type="Proteomes" id="UP001334248">
    <property type="component" value="Unassembled WGS sequence"/>
</dbReference>
<sequence length="289" mass="32391">MNSFKNFSASNAYDLLGIPRGSSEKTIKQAYRRLALLYHPDKAGHAATAKFQELDAAYRALLNRKRECKDEPPDHPSDDDTSHGSKKPQPQFRKPAWCTGSEFPRVHWLLQDYLATQKRDRSRAASFWVLLKEGEVERLLKEMISLYHKRLSGSESELYSKIGHVLKALRMLKIATAPSMDKASRLSTRLSLQTMLSITNIRAFLNSGDELQIGNHFGVAPEAAPADLLWKLGQTQPGASSQAGGTWRPAPEPQRRSGTFKPFAESSSNTFTSSKFTEGFQWGYGSQQK</sequence>
<keyword evidence="5" id="KW-1185">Reference proteome</keyword>
<feature type="region of interest" description="Disordered" evidence="2">
    <location>
        <begin position="235"/>
        <end position="276"/>
    </location>
</feature>
<dbReference type="Gene3D" id="1.10.287.110">
    <property type="entry name" value="DnaJ domain"/>
    <property type="match status" value="1"/>
</dbReference>
<organism evidence="4 5">
    <name type="scientific">Knufia obscura</name>
    <dbReference type="NCBI Taxonomy" id="1635080"/>
    <lineage>
        <taxon>Eukaryota</taxon>
        <taxon>Fungi</taxon>
        <taxon>Dikarya</taxon>
        <taxon>Ascomycota</taxon>
        <taxon>Pezizomycotina</taxon>
        <taxon>Eurotiomycetes</taxon>
        <taxon>Chaetothyriomycetidae</taxon>
        <taxon>Chaetothyriales</taxon>
        <taxon>Trichomeriaceae</taxon>
        <taxon>Knufia</taxon>
    </lineage>
</organism>
<dbReference type="SUPFAM" id="SSF46565">
    <property type="entry name" value="Chaperone J-domain"/>
    <property type="match status" value="1"/>
</dbReference>
<keyword evidence="1" id="KW-0143">Chaperone</keyword>
<evidence type="ECO:0000313" key="5">
    <source>
        <dbReference type="Proteomes" id="UP001334248"/>
    </source>
</evidence>
<dbReference type="PANTHER" id="PTHR44360">
    <property type="entry name" value="DNAJ HOMOLOG SUBFAMILY B MEMBER 9"/>
    <property type="match status" value="1"/>
</dbReference>
<dbReference type="RefSeq" id="XP_064730451.1">
    <property type="nucleotide sequence ID" value="XM_064873347.1"/>
</dbReference>
<gene>
    <name evidence="4" type="ORF">PMZ80_004924</name>
</gene>
<feature type="compositionally biased region" description="Low complexity" evidence="2">
    <location>
        <begin position="263"/>
        <end position="276"/>
    </location>
</feature>
<feature type="compositionally biased region" description="Polar residues" evidence="2">
    <location>
        <begin position="235"/>
        <end position="244"/>
    </location>
</feature>
<evidence type="ECO:0000256" key="2">
    <source>
        <dbReference type="SAM" id="MobiDB-lite"/>
    </source>
</evidence>
<dbReference type="CDD" id="cd06257">
    <property type="entry name" value="DnaJ"/>
    <property type="match status" value="1"/>
</dbReference>
<evidence type="ECO:0000256" key="1">
    <source>
        <dbReference type="ARBA" id="ARBA00023186"/>
    </source>
</evidence>
<proteinExistence type="predicted"/>
<comment type="caution">
    <text evidence="4">The sequence shown here is derived from an EMBL/GenBank/DDBJ whole genome shotgun (WGS) entry which is preliminary data.</text>
</comment>
<dbReference type="InterPro" id="IPR036869">
    <property type="entry name" value="J_dom_sf"/>
</dbReference>
<feature type="region of interest" description="Disordered" evidence="2">
    <location>
        <begin position="66"/>
        <end position="94"/>
    </location>
</feature>
<dbReference type="InterPro" id="IPR051948">
    <property type="entry name" value="Hsp70_co-chaperone_J-domain"/>
</dbReference>
<feature type="domain" description="J" evidence="3">
    <location>
        <begin position="11"/>
        <end position="66"/>
    </location>
</feature>
<accession>A0ABR0RP19</accession>
<reference evidence="4 5" key="1">
    <citation type="journal article" date="2023" name="Res Sq">
        <title>Genomic and morphological characterization of Knufia obscura isolated from the Mars 2020 spacecraft assembly facility.</title>
        <authorList>
            <person name="Chander A.M."/>
            <person name="Teixeira M.M."/>
            <person name="Singh N.K."/>
            <person name="Williams M.P."/>
            <person name="Parker C.W."/>
            <person name="Leo P."/>
            <person name="Stajich J.E."/>
            <person name="Torok T."/>
            <person name="Tighe S."/>
            <person name="Mason C.E."/>
            <person name="Venkateswaran K."/>
        </authorList>
    </citation>
    <scope>NUCLEOTIDE SEQUENCE [LARGE SCALE GENOMIC DNA]</scope>
    <source>
        <strain evidence="4 5">CCFEE 5817</strain>
    </source>
</reference>
<dbReference type="PANTHER" id="PTHR44360:SF1">
    <property type="entry name" value="DNAJ HOMOLOG SUBFAMILY B MEMBER 9"/>
    <property type="match status" value="1"/>
</dbReference>
<evidence type="ECO:0000313" key="4">
    <source>
        <dbReference type="EMBL" id="KAK5942361.1"/>
    </source>
</evidence>
<name>A0ABR0RP19_9EURO</name>
<dbReference type="Pfam" id="PF00226">
    <property type="entry name" value="DnaJ"/>
    <property type="match status" value="1"/>
</dbReference>
<protein>
    <recommendedName>
        <fullName evidence="3">J domain-containing protein</fullName>
    </recommendedName>
</protein>
<dbReference type="PRINTS" id="PR00625">
    <property type="entry name" value="JDOMAIN"/>
</dbReference>
<evidence type="ECO:0000259" key="3">
    <source>
        <dbReference type="PROSITE" id="PS50076"/>
    </source>
</evidence>
<dbReference type="PROSITE" id="PS50076">
    <property type="entry name" value="DNAJ_2"/>
    <property type="match status" value="1"/>
</dbReference>